<dbReference type="Pfam" id="PF03772">
    <property type="entry name" value="Competence"/>
    <property type="match status" value="1"/>
</dbReference>
<evidence type="ECO:0000256" key="2">
    <source>
        <dbReference type="ARBA" id="ARBA00022475"/>
    </source>
</evidence>
<evidence type="ECO:0000256" key="1">
    <source>
        <dbReference type="ARBA" id="ARBA00004651"/>
    </source>
</evidence>
<comment type="subcellular location">
    <subcellularLocation>
        <location evidence="1">Cell membrane</location>
        <topology evidence="1">Multi-pass membrane protein</topology>
    </subcellularLocation>
</comment>
<feature type="transmembrane region" description="Helical" evidence="6">
    <location>
        <begin position="335"/>
        <end position="354"/>
    </location>
</feature>
<gene>
    <name evidence="9" type="ORF">GCM10023184_05360</name>
</gene>
<evidence type="ECO:0000259" key="7">
    <source>
        <dbReference type="Pfam" id="PF03772"/>
    </source>
</evidence>
<feature type="domain" description="DUF4131" evidence="8">
    <location>
        <begin position="32"/>
        <end position="197"/>
    </location>
</feature>
<feature type="transmembrane region" description="Helical" evidence="6">
    <location>
        <begin position="485"/>
        <end position="504"/>
    </location>
</feature>
<keyword evidence="3 6" id="KW-0812">Transmembrane</keyword>
<dbReference type="Pfam" id="PF13567">
    <property type="entry name" value="DUF4131"/>
    <property type="match status" value="1"/>
</dbReference>
<keyword evidence="5 6" id="KW-0472">Membrane</keyword>
<evidence type="ECO:0000259" key="8">
    <source>
        <dbReference type="Pfam" id="PF13567"/>
    </source>
</evidence>
<keyword evidence="10" id="KW-1185">Reference proteome</keyword>
<evidence type="ECO:0000256" key="3">
    <source>
        <dbReference type="ARBA" id="ARBA00022692"/>
    </source>
</evidence>
<feature type="transmembrane region" description="Helical" evidence="6">
    <location>
        <begin position="291"/>
        <end position="315"/>
    </location>
</feature>
<feature type="domain" description="ComEC/Rec2-related protein" evidence="7">
    <location>
        <begin position="240"/>
        <end position="501"/>
    </location>
</feature>
<reference evidence="10" key="1">
    <citation type="journal article" date="2019" name="Int. J. Syst. Evol. Microbiol.">
        <title>The Global Catalogue of Microorganisms (GCM) 10K type strain sequencing project: providing services to taxonomists for standard genome sequencing and annotation.</title>
        <authorList>
            <consortium name="The Broad Institute Genomics Platform"/>
            <consortium name="The Broad Institute Genome Sequencing Center for Infectious Disease"/>
            <person name="Wu L."/>
            <person name="Ma J."/>
        </authorList>
    </citation>
    <scope>NUCLEOTIDE SEQUENCE [LARGE SCALE GENOMIC DNA]</scope>
    <source>
        <strain evidence="10">JCM 17919</strain>
    </source>
</reference>
<dbReference type="InterPro" id="IPR025405">
    <property type="entry name" value="DUF4131"/>
</dbReference>
<name>A0ABP8GA29_9BACT</name>
<dbReference type="InterPro" id="IPR004477">
    <property type="entry name" value="ComEC_N"/>
</dbReference>
<evidence type="ECO:0000256" key="4">
    <source>
        <dbReference type="ARBA" id="ARBA00022989"/>
    </source>
</evidence>
<evidence type="ECO:0008006" key="11">
    <source>
        <dbReference type="Google" id="ProtNLM"/>
    </source>
</evidence>
<organism evidence="9 10">
    <name type="scientific">Flaviaesturariibacter amylovorans</name>
    <dbReference type="NCBI Taxonomy" id="1084520"/>
    <lineage>
        <taxon>Bacteria</taxon>
        <taxon>Pseudomonadati</taxon>
        <taxon>Bacteroidota</taxon>
        <taxon>Chitinophagia</taxon>
        <taxon>Chitinophagales</taxon>
        <taxon>Chitinophagaceae</taxon>
        <taxon>Flaviaestuariibacter</taxon>
    </lineage>
</organism>
<evidence type="ECO:0000313" key="9">
    <source>
        <dbReference type="EMBL" id="GAA4320253.1"/>
    </source>
</evidence>
<dbReference type="EMBL" id="BAABGY010000002">
    <property type="protein sequence ID" value="GAA4320253.1"/>
    <property type="molecule type" value="Genomic_DNA"/>
</dbReference>
<feature type="transmembrane region" description="Helical" evidence="6">
    <location>
        <begin position="446"/>
        <end position="465"/>
    </location>
</feature>
<feature type="transmembrane region" description="Helical" evidence="6">
    <location>
        <begin position="416"/>
        <end position="439"/>
    </location>
</feature>
<dbReference type="Proteomes" id="UP001501725">
    <property type="component" value="Unassembled WGS sequence"/>
</dbReference>
<dbReference type="RefSeq" id="WP_345253150.1">
    <property type="nucleotide sequence ID" value="NZ_BAABGY010000002.1"/>
</dbReference>
<feature type="transmembrane region" description="Helical" evidence="6">
    <location>
        <begin position="260"/>
        <end position="279"/>
    </location>
</feature>
<dbReference type="NCBIfam" id="TIGR00360">
    <property type="entry name" value="ComEC_N-term"/>
    <property type="match status" value="1"/>
</dbReference>
<dbReference type="PANTHER" id="PTHR30619:SF1">
    <property type="entry name" value="RECOMBINATION PROTEIN 2"/>
    <property type="match status" value="1"/>
</dbReference>
<proteinExistence type="predicted"/>
<feature type="transmembrane region" description="Helical" evidence="6">
    <location>
        <begin position="12"/>
        <end position="31"/>
    </location>
</feature>
<protein>
    <recommendedName>
        <fullName evidence="11">ComEC family competence protein</fullName>
    </recommendedName>
</protein>
<accession>A0ABP8GA29</accession>
<dbReference type="PANTHER" id="PTHR30619">
    <property type="entry name" value="DNA INTERNALIZATION/COMPETENCE PROTEIN COMEC/REC2"/>
    <property type="match status" value="1"/>
</dbReference>
<evidence type="ECO:0000256" key="5">
    <source>
        <dbReference type="ARBA" id="ARBA00023136"/>
    </source>
</evidence>
<evidence type="ECO:0000256" key="6">
    <source>
        <dbReference type="SAM" id="Phobius"/>
    </source>
</evidence>
<dbReference type="InterPro" id="IPR052159">
    <property type="entry name" value="Competence_DNA_uptake"/>
</dbReference>
<evidence type="ECO:0000313" key="10">
    <source>
        <dbReference type="Proteomes" id="UP001501725"/>
    </source>
</evidence>
<sequence length="659" mass="71404">MRNLTLPAWKRWPALRLLLPFATGILCQWYLPAPGWTLCLLLALAALLLFGVPRLSLQNVYRYGALSGLGQQLLLFGFGALALDGHDVRKHPQWIGCGSGPVVAYLAAPPEEKPGSWKAEVTVTQRYTDGRWQAATGKALLYLRKEGQPPALSYGSRVLVRKALEPIRNSGNPGAFDYARYTLFQGITHQLFLSGDDLTVLKGNEGSALQGALFAAKARIVEILKRYVPGTREQGLAEALLIGYKADLDPELVQAYTNTGVVHIIAISGMHLALVYALLLGLTTPLRKSKWLRFTLVVAGLWLFSGLVGGGASVLRSAVMFTLLALGQLIGREGASMNSLLLAALLLLALNPFLLWDLGFQLSFTAVGGILLFYGPIYRALPLRNKALDTLWKLCAVSLAAQVLTTPLSLFHFHQFPILFLLANLLAVPLSGLLVYALLALCAASVWPALAAGIGTIVAAAMRLLNSWIDHLNGTPGAVWDGISLSLPQVLLLYGLLVLAIRSASFIEAQQQRRLIVYKMGRHSALDLFEGRQHLFIGDAAAVRDPKLYRFHRQPAHVLYRSEAAAGDPGPAFTFGGKKIWRLNGAEAAGVPAGAVDLMIVAHSPRLVPSDVLSARTVRQLVLDGSVPRYKAALWKEAAAARRIAVHDVNEQGAFVMDL</sequence>
<feature type="transmembrane region" description="Helical" evidence="6">
    <location>
        <begin position="390"/>
        <end position="410"/>
    </location>
</feature>
<keyword evidence="2" id="KW-1003">Cell membrane</keyword>
<comment type="caution">
    <text evidence="9">The sequence shown here is derived from an EMBL/GenBank/DDBJ whole genome shotgun (WGS) entry which is preliminary data.</text>
</comment>
<keyword evidence="4 6" id="KW-1133">Transmembrane helix</keyword>
<feature type="transmembrane region" description="Helical" evidence="6">
    <location>
        <begin position="38"/>
        <end position="57"/>
    </location>
</feature>
<feature type="transmembrane region" description="Helical" evidence="6">
    <location>
        <begin position="360"/>
        <end position="378"/>
    </location>
</feature>